<dbReference type="CDD" id="cd12231">
    <property type="entry name" value="RRM2_U2AF65"/>
    <property type="match status" value="1"/>
</dbReference>
<comment type="function">
    <text evidence="8">Necessary for the splicing of pre-mRNA.</text>
</comment>
<evidence type="ECO:0000256" key="5">
    <source>
        <dbReference type="ARBA" id="ARBA00023187"/>
    </source>
</evidence>
<organism evidence="11 12">
    <name type="scientific">Rhizoctonia solani</name>
    <dbReference type="NCBI Taxonomy" id="456999"/>
    <lineage>
        <taxon>Eukaryota</taxon>
        <taxon>Fungi</taxon>
        <taxon>Dikarya</taxon>
        <taxon>Basidiomycota</taxon>
        <taxon>Agaricomycotina</taxon>
        <taxon>Agaricomycetes</taxon>
        <taxon>Cantharellales</taxon>
        <taxon>Ceratobasidiaceae</taxon>
        <taxon>Rhizoctonia</taxon>
    </lineage>
</organism>
<feature type="region of interest" description="Disordered" evidence="9">
    <location>
        <begin position="1"/>
        <end position="151"/>
    </location>
</feature>
<dbReference type="SMART" id="SM00360">
    <property type="entry name" value="RRM"/>
    <property type="match status" value="2"/>
</dbReference>
<gene>
    <name evidence="11" type="ORF">RDB_LOCUS2481</name>
</gene>
<dbReference type="GO" id="GO:0006397">
    <property type="term" value="P:mRNA processing"/>
    <property type="evidence" value="ECO:0007669"/>
    <property type="project" value="UniProtKB-KW"/>
</dbReference>
<dbReference type="InterPro" id="IPR006529">
    <property type="entry name" value="U2AF_lg"/>
</dbReference>
<dbReference type="FunFam" id="3.30.70.330:FF:000074">
    <property type="entry name" value="U2 snRNP auxiliary factor large subunit"/>
    <property type="match status" value="1"/>
</dbReference>
<name>A0A8H3A8T9_9AGAM</name>
<keyword evidence="5 8" id="KW-0508">mRNA splicing</keyword>
<evidence type="ECO:0000256" key="4">
    <source>
        <dbReference type="ARBA" id="ARBA00022884"/>
    </source>
</evidence>
<evidence type="ECO:0000256" key="6">
    <source>
        <dbReference type="ARBA" id="ARBA00023242"/>
    </source>
</evidence>
<dbReference type="GO" id="GO:0005634">
    <property type="term" value="C:nucleus"/>
    <property type="evidence" value="ECO:0007669"/>
    <property type="project" value="UniProtKB-SubCell"/>
</dbReference>
<sequence>MADFEALAQAERVLSGAKDDGKDSRSYRDDRDRDRDYRDGGRDRDRRRHDDRDRRDHDRRRDEDRYTPGRRDDYDRRDRDRERDRDRYGDRDRDRRRFDRHDDRRRDDRRHDDHRGGGGDRGGRGRGRRDEHGTPDRRSPTPEDAIPLSKRIRKASGWDVCAPGYEGYTAMQAKHTGMFNLPGANRTQVVPTIMGMSSSLPPIHYGQGSFAPGGVPNLARQSRRLYVGNITYEANENNLQEFFNRKMLEMKIGTGGAGDPVIGVQINHEKSYAFVEFRSAEDATAAMAFDGIMFQSGPLKIRRPKDYTGSDLSAPMGVHVPGVVSTNVPDSINKIFVGGLPTYLDENQVMELLKSFGELKAFNLVRENGNGASKGFAFFEYVDPSVTDIAIQGLNGMELGDRFLVVQRASVGAKQGIPGVPPELFAPAIPRPIMPITDATDPNPNDATILLLLNMVAPEDLTDDGEYEEIVEDVRDECSKFGPVHTLAIPRPAKKEKSKWDANAGALVTAGGAVLAPGAVGASGGDGKTDEQRGVGRVYIKFVSPEGASAALRGLAGRAFAGRSIIATLLADDADHSPPLYELFPNDVPKRAE</sequence>
<evidence type="ECO:0000256" key="7">
    <source>
        <dbReference type="PROSITE-ProRule" id="PRU00176"/>
    </source>
</evidence>
<comment type="similarity">
    <text evidence="8">Belongs to the splicing factor SR family.</text>
</comment>
<evidence type="ECO:0000259" key="10">
    <source>
        <dbReference type="PROSITE" id="PS50102"/>
    </source>
</evidence>
<evidence type="ECO:0000256" key="9">
    <source>
        <dbReference type="SAM" id="MobiDB-lite"/>
    </source>
</evidence>
<evidence type="ECO:0000313" key="12">
    <source>
        <dbReference type="Proteomes" id="UP000663888"/>
    </source>
</evidence>
<dbReference type="CDD" id="cd12230">
    <property type="entry name" value="RRM1_U2AF65"/>
    <property type="match status" value="1"/>
</dbReference>
<dbReference type="GO" id="GO:0003723">
    <property type="term" value="F:RNA binding"/>
    <property type="evidence" value="ECO:0007669"/>
    <property type="project" value="UniProtKB-UniRule"/>
</dbReference>
<evidence type="ECO:0000313" key="11">
    <source>
        <dbReference type="EMBL" id="CAE6399198.1"/>
    </source>
</evidence>
<dbReference type="EMBL" id="CAJMWX010000069">
    <property type="protein sequence ID" value="CAE6399198.1"/>
    <property type="molecule type" value="Genomic_DNA"/>
</dbReference>
<dbReference type="AlphaFoldDB" id="A0A8H3A8T9"/>
<keyword evidence="3" id="KW-0677">Repeat</keyword>
<proteinExistence type="inferred from homology"/>
<dbReference type="CDD" id="cd12232">
    <property type="entry name" value="RRM3_U2AF65"/>
    <property type="match status" value="1"/>
</dbReference>
<keyword evidence="6 8" id="KW-0539">Nucleus</keyword>
<dbReference type="PANTHER" id="PTHR23139">
    <property type="entry name" value="RNA-BINDING PROTEIN"/>
    <property type="match status" value="1"/>
</dbReference>
<feature type="domain" description="RRM" evidence="10">
    <location>
        <begin position="223"/>
        <end position="306"/>
    </location>
</feature>
<comment type="caution">
    <text evidence="11">The sequence shown here is derived from an EMBL/GenBank/DDBJ whole genome shotgun (WGS) entry which is preliminary data.</text>
</comment>
<feature type="compositionally biased region" description="Basic and acidic residues" evidence="9">
    <location>
        <begin position="17"/>
        <end position="141"/>
    </location>
</feature>
<dbReference type="GO" id="GO:0008380">
    <property type="term" value="P:RNA splicing"/>
    <property type="evidence" value="ECO:0007669"/>
    <property type="project" value="UniProtKB-KW"/>
</dbReference>
<reference evidence="11" key="1">
    <citation type="submission" date="2021-01" db="EMBL/GenBank/DDBJ databases">
        <authorList>
            <person name="Kaushik A."/>
        </authorList>
    </citation>
    <scope>NUCLEOTIDE SEQUENCE</scope>
    <source>
        <strain evidence="11">AG4-R118</strain>
    </source>
</reference>
<dbReference type="InterPro" id="IPR012677">
    <property type="entry name" value="Nucleotide-bd_a/b_plait_sf"/>
</dbReference>
<dbReference type="PROSITE" id="PS50102">
    <property type="entry name" value="RRM"/>
    <property type="match status" value="2"/>
</dbReference>
<protein>
    <recommendedName>
        <fullName evidence="8">Splicing factor U2AF subunit</fullName>
    </recommendedName>
    <alternativeName>
        <fullName evidence="8">U2 snRNP auxiliary factor large subunit</fullName>
    </alternativeName>
</protein>
<accession>A0A8H3A8T9</accession>
<dbReference type="Proteomes" id="UP000663888">
    <property type="component" value="Unassembled WGS sequence"/>
</dbReference>
<evidence type="ECO:0000256" key="3">
    <source>
        <dbReference type="ARBA" id="ARBA00022737"/>
    </source>
</evidence>
<keyword evidence="2 8" id="KW-0507">mRNA processing</keyword>
<dbReference type="Gene3D" id="3.30.70.330">
    <property type="match status" value="3"/>
</dbReference>
<evidence type="ECO:0000256" key="8">
    <source>
        <dbReference type="RuleBase" id="RU364135"/>
    </source>
</evidence>
<dbReference type="SUPFAM" id="SSF54928">
    <property type="entry name" value="RNA-binding domain, RBD"/>
    <property type="match status" value="3"/>
</dbReference>
<evidence type="ECO:0000256" key="2">
    <source>
        <dbReference type="ARBA" id="ARBA00022664"/>
    </source>
</evidence>
<keyword evidence="4 7" id="KW-0694">RNA-binding</keyword>
<dbReference type="InterPro" id="IPR000504">
    <property type="entry name" value="RRM_dom"/>
</dbReference>
<dbReference type="InterPro" id="IPR035979">
    <property type="entry name" value="RBD_domain_sf"/>
</dbReference>
<dbReference type="NCBIfam" id="TIGR01642">
    <property type="entry name" value="U2AF_lg"/>
    <property type="match status" value="1"/>
</dbReference>
<feature type="domain" description="RRM" evidence="10">
    <location>
        <begin position="333"/>
        <end position="411"/>
    </location>
</feature>
<comment type="subcellular location">
    <subcellularLocation>
        <location evidence="1 8">Nucleus</location>
    </subcellularLocation>
</comment>
<dbReference type="Pfam" id="PF00076">
    <property type="entry name" value="RRM_1"/>
    <property type="match status" value="1"/>
</dbReference>
<evidence type="ECO:0000256" key="1">
    <source>
        <dbReference type="ARBA" id="ARBA00004123"/>
    </source>
</evidence>